<reference evidence="7" key="2">
    <citation type="journal article" date="2021" name="PeerJ">
        <title>Extensive microbial diversity within the chicken gut microbiome revealed by metagenomics and culture.</title>
        <authorList>
            <person name="Gilroy R."/>
            <person name="Ravi A."/>
            <person name="Getino M."/>
            <person name="Pursley I."/>
            <person name="Horton D.L."/>
            <person name="Alikhan N.F."/>
            <person name="Baker D."/>
            <person name="Gharbi K."/>
            <person name="Hall N."/>
            <person name="Watson M."/>
            <person name="Adriaenssens E.M."/>
            <person name="Foster-Nyarko E."/>
            <person name="Jarju S."/>
            <person name="Secka A."/>
            <person name="Antonio M."/>
            <person name="Oren A."/>
            <person name="Chaudhuri R.R."/>
            <person name="La Ragione R."/>
            <person name="Hildebrand F."/>
            <person name="Pallen M.J."/>
        </authorList>
    </citation>
    <scope>NUCLEOTIDE SEQUENCE</scope>
    <source>
        <strain evidence="7">CHK187-14744</strain>
    </source>
</reference>
<evidence type="ECO:0000256" key="6">
    <source>
        <dbReference type="SAM" id="Phobius"/>
    </source>
</evidence>
<name>A0A9D1HG86_9FIRM</name>
<dbReference type="EMBL" id="DVLT01000042">
    <property type="protein sequence ID" value="HIU02935.1"/>
    <property type="molecule type" value="Genomic_DNA"/>
</dbReference>
<dbReference type="Proteomes" id="UP000824164">
    <property type="component" value="Unassembled WGS sequence"/>
</dbReference>
<sequence>MAQSKKNSAKDLITQSTILAAASIIVRLIGLIYRIPLTNIVGNEGMGYYGFAYEVYQILVILSTSAVPTAVSKLIAARVARREYKNARAIFKCALKFSALFSGSLALITFIFAPWISRTLFGGITEVAPALRILAPTVCICAVMGVFRGFTQGLGTMIPTAFSQTLEQIFNAIVSIVAAALLIGKGAAYGAAGGTLGTLVGAASGVIFLYFVYASFRPTLARRIRKDPTKRVLDNRSIYRMVILTIVPLVLTSTVYQISSLIDSSLFSNILKYLGYQSTFISSLYGIYSSKYQMLINLPLGITSALSVAIIPGIAGAIALKRQDQVREHMDMGLKITFMIAIPCAVGVAVLGGPIIQMLFSDATTLPGRMLFVGAVNIVFYALSTLTSTVLQASSHMKVPVINALISLGIHILFTVVLLAFADLHVFAIIYGNIIFSFCMCLLNFYSLMKLTGYRIDLSKMALPTLIASLIMGVFAFLSYRGILFVIHSNTISVILAIIIAVIVYALVMIVTRAVTEEELYMFPKGSSIVQLLYRLHLL</sequence>
<accession>A0A9D1HG86</accession>
<proteinExistence type="predicted"/>
<comment type="caution">
    <text evidence="7">The sequence shown here is derived from an EMBL/GenBank/DDBJ whole genome shotgun (WGS) entry which is preliminary data.</text>
</comment>
<feature type="transmembrane region" description="Helical" evidence="6">
    <location>
        <begin position="12"/>
        <end position="35"/>
    </location>
</feature>
<dbReference type="InterPro" id="IPR002797">
    <property type="entry name" value="Polysacc_synth"/>
</dbReference>
<dbReference type="InterPro" id="IPR050833">
    <property type="entry name" value="Poly_Biosynth_Transport"/>
</dbReference>
<feature type="transmembrane region" description="Helical" evidence="6">
    <location>
        <begin position="129"/>
        <end position="148"/>
    </location>
</feature>
<dbReference type="GO" id="GO:0005886">
    <property type="term" value="C:plasma membrane"/>
    <property type="evidence" value="ECO:0007669"/>
    <property type="project" value="UniProtKB-SubCell"/>
</dbReference>
<evidence type="ECO:0000256" key="3">
    <source>
        <dbReference type="ARBA" id="ARBA00022692"/>
    </source>
</evidence>
<evidence type="ECO:0000256" key="1">
    <source>
        <dbReference type="ARBA" id="ARBA00004651"/>
    </source>
</evidence>
<feature type="transmembrane region" description="Helical" evidence="6">
    <location>
        <begin position="196"/>
        <end position="216"/>
    </location>
</feature>
<feature type="transmembrane region" description="Helical" evidence="6">
    <location>
        <begin position="169"/>
        <end position="190"/>
    </location>
</feature>
<feature type="transmembrane region" description="Helical" evidence="6">
    <location>
        <begin position="368"/>
        <end position="389"/>
    </location>
</feature>
<dbReference type="CDD" id="cd13124">
    <property type="entry name" value="MATE_SpoVB_like"/>
    <property type="match status" value="1"/>
</dbReference>
<gene>
    <name evidence="7" type="ORF">IAB63_06740</name>
</gene>
<evidence type="ECO:0000256" key="4">
    <source>
        <dbReference type="ARBA" id="ARBA00022989"/>
    </source>
</evidence>
<comment type="subcellular location">
    <subcellularLocation>
        <location evidence="1">Cell membrane</location>
        <topology evidence="1">Multi-pass membrane protein</topology>
    </subcellularLocation>
</comment>
<keyword evidence="5 6" id="KW-0472">Membrane</keyword>
<feature type="transmembrane region" description="Helical" evidence="6">
    <location>
        <begin position="55"/>
        <end position="76"/>
    </location>
</feature>
<feature type="transmembrane region" description="Helical" evidence="6">
    <location>
        <begin position="97"/>
        <end position="117"/>
    </location>
</feature>
<feature type="transmembrane region" description="Helical" evidence="6">
    <location>
        <begin position="401"/>
        <end position="422"/>
    </location>
</feature>
<feature type="transmembrane region" description="Helical" evidence="6">
    <location>
        <begin position="428"/>
        <end position="449"/>
    </location>
</feature>
<keyword evidence="4 6" id="KW-1133">Transmembrane helix</keyword>
<dbReference type="PANTHER" id="PTHR30250:SF21">
    <property type="entry name" value="LIPID II FLIPPASE MURJ"/>
    <property type="match status" value="1"/>
</dbReference>
<dbReference type="InterPro" id="IPR024923">
    <property type="entry name" value="PG_synth_SpoVB"/>
</dbReference>
<feature type="transmembrane region" description="Helical" evidence="6">
    <location>
        <begin position="492"/>
        <end position="515"/>
    </location>
</feature>
<keyword evidence="3 6" id="KW-0812">Transmembrane</keyword>
<dbReference type="Pfam" id="PF01943">
    <property type="entry name" value="Polysacc_synt"/>
    <property type="match status" value="1"/>
</dbReference>
<dbReference type="PANTHER" id="PTHR30250">
    <property type="entry name" value="PST FAMILY PREDICTED COLANIC ACID TRANSPORTER"/>
    <property type="match status" value="1"/>
</dbReference>
<evidence type="ECO:0000256" key="2">
    <source>
        <dbReference type="ARBA" id="ARBA00022475"/>
    </source>
</evidence>
<organism evidence="7 8">
    <name type="scientific">Candidatus Onthocola gallistercoris</name>
    <dbReference type="NCBI Taxonomy" id="2840876"/>
    <lineage>
        <taxon>Bacteria</taxon>
        <taxon>Bacillati</taxon>
        <taxon>Bacillota</taxon>
        <taxon>Bacilli</taxon>
        <taxon>Candidatus Onthocola</taxon>
    </lineage>
</organism>
<evidence type="ECO:0000313" key="7">
    <source>
        <dbReference type="EMBL" id="HIU02935.1"/>
    </source>
</evidence>
<dbReference type="AlphaFoldDB" id="A0A9D1HG86"/>
<keyword evidence="2" id="KW-1003">Cell membrane</keyword>
<evidence type="ECO:0000256" key="5">
    <source>
        <dbReference type="ARBA" id="ARBA00023136"/>
    </source>
</evidence>
<feature type="transmembrane region" description="Helical" evidence="6">
    <location>
        <begin position="298"/>
        <end position="320"/>
    </location>
</feature>
<feature type="transmembrane region" description="Helical" evidence="6">
    <location>
        <begin position="332"/>
        <end position="356"/>
    </location>
</feature>
<feature type="transmembrane region" description="Helical" evidence="6">
    <location>
        <begin position="461"/>
        <end position="480"/>
    </location>
</feature>
<feature type="transmembrane region" description="Helical" evidence="6">
    <location>
        <begin position="237"/>
        <end position="258"/>
    </location>
</feature>
<evidence type="ECO:0000313" key="8">
    <source>
        <dbReference type="Proteomes" id="UP000824164"/>
    </source>
</evidence>
<dbReference type="PIRSF" id="PIRSF038958">
    <property type="entry name" value="PG_synth_SpoVB"/>
    <property type="match status" value="1"/>
</dbReference>
<reference evidence="7" key="1">
    <citation type="submission" date="2020-10" db="EMBL/GenBank/DDBJ databases">
        <authorList>
            <person name="Gilroy R."/>
        </authorList>
    </citation>
    <scope>NUCLEOTIDE SEQUENCE</scope>
    <source>
        <strain evidence="7">CHK187-14744</strain>
    </source>
</reference>
<protein>
    <submittedName>
        <fullName evidence="7">Polysaccharide biosynthesis protein</fullName>
    </submittedName>
</protein>